<evidence type="ECO:0000256" key="1">
    <source>
        <dbReference type="ARBA" id="ARBA00004141"/>
    </source>
</evidence>
<feature type="transmembrane region" description="Helical" evidence="7">
    <location>
        <begin position="220"/>
        <end position="242"/>
    </location>
</feature>
<sequence>MAEAENGTTSYPFPTLISIIPQDDSSVSSLDPWRGTLLVLYSVFGLLSNFLGYRVFKALMFLNGFVFGSFIVSLIILAEEGSGEAVPKWGISLIGIGAGFLLGIITLLIQYVGIFILGFIAGVLGGIAFLAALQYSFIYIPPSPWICVAVLLLFAISSSLANLCFQKSLTIICSSFYGSAIVSATLDYFIEHSVMIFWLWDKIKLTVSPEPKWYSWMLLASWPTLFLLGVFTQVLVTGNGTYHERPFKRKSRGNPETREERKQRKYRYLYQVRTCHGDAISQPVAKKYVHRVNDESFA</sequence>
<gene>
    <name evidence="9" type="primary">TM198</name>
</gene>
<name>C1BNN1_CALRO</name>
<dbReference type="InterPro" id="IPR036259">
    <property type="entry name" value="MFS_trans_sf"/>
</dbReference>
<dbReference type="InterPro" id="IPR040236">
    <property type="entry name" value="TMEM198"/>
</dbReference>
<feature type="transmembrane region" description="Helical" evidence="7">
    <location>
        <begin position="89"/>
        <end position="109"/>
    </location>
</feature>
<evidence type="ECO:0000256" key="7">
    <source>
        <dbReference type="SAM" id="Phobius"/>
    </source>
</evidence>
<accession>C1BNN1</accession>
<comment type="similarity">
    <text evidence="2">Belongs to the TMEM198 family.</text>
</comment>
<dbReference type="InterPro" id="IPR025256">
    <property type="entry name" value="TM7S3/TM198-like_dom"/>
</dbReference>
<dbReference type="PANTHER" id="PTHR31247:SF5">
    <property type="entry name" value="DUF4203 DOMAIN-CONTAINING PROTEIN"/>
    <property type="match status" value="1"/>
</dbReference>
<feature type="domain" description="TM7S3/TM198-like" evidence="8">
    <location>
        <begin position="39"/>
        <end position="234"/>
    </location>
</feature>
<feature type="transmembrane region" description="Helical" evidence="7">
    <location>
        <begin position="177"/>
        <end position="200"/>
    </location>
</feature>
<dbReference type="EMBL" id="BT076210">
    <property type="protein sequence ID" value="ACO10634.1"/>
    <property type="molecule type" value="mRNA"/>
</dbReference>
<dbReference type="GO" id="GO:0005886">
    <property type="term" value="C:plasma membrane"/>
    <property type="evidence" value="ECO:0007669"/>
    <property type="project" value="TreeGrafter"/>
</dbReference>
<dbReference type="PANTHER" id="PTHR31247">
    <property type="entry name" value="TRANSMEMBRANE PROTEIN 198 FAMILY MEMBER"/>
    <property type="match status" value="1"/>
</dbReference>
<feature type="transmembrane region" description="Helical" evidence="7">
    <location>
        <begin position="33"/>
        <end position="51"/>
    </location>
</feature>
<organism evidence="9">
    <name type="scientific">Caligus rogercresseyi</name>
    <name type="common">Sea louse</name>
    <dbReference type="NCBI Taxonomy" id="217165"/>
    <lineage>
        <taxon>Eukaryota</taxon>
        <taxon>Metazoa</taxon>
        <taxon>Ecdysozoa</taxon>
        <taxon>Arthropoda</taxon>
        <taxon>Crustacea</taxon>
        <taxon>Multicrustacea</taxon>
        <taxon>Hexanauplia</taxon>
        <taxon>Copepoda</taxon>
        <taxon>Siphonostomatoida</taxon>
        <taxon>Caligidae</taxon>
        <taxon>Caligus</taxon>
    </lineage>
</organism>
<feature type="transmembrane region" description="Helical" evidence="7">
    <location>
        <begin position="58"/>
        <end position="77"/>
    </location>
</feature>
<evidence type="ECO:0000259" key="8">
    <source>
        <dbReference type="Pfam" id="PF13886"/>
    </source>
</evidence>
<evidence type="ECO:0000313" key="9">
    <source>
        <dbReference type="EMBL" id="ACO10634.1"/>
    </source>
</evidence>
<keyword evidence="5 7" id="KW-0472">Membrane</keyword>
<evidence type="ECO:0000256" key="6">
    <source>
        <dbReference type="ARBA" id="ARBA00049737"/>
    </source>
</evidence>
<proteinExistence type="evidence at transcript level"/>
<dbReference type="SUPFAM" id="SSF103473">
    <property type="entry name" value="MFS general substrate transporter"/>
    <property type="match status" value="1"/>
</dbReference>
<evidence type="ECO:0000256" key="5">
    <source>
        <dbReference type="ARBA" id="ARBA00023136"/>
    </source>
</evidence>
<comment type="subcellular location">
    <subcellularLocation>
        <location evidence="1">Membrane</location>
        <topology evidence="1">Multi-pass membrane protein</topology>
    </subcellularLocation>
</comment>
<feature type="transmembrane region" description="Helical" evidence="7">
    <location>
        <begin position="143"/>
        <end position="165"/>
    </location>
</feature>
<keyword evidence="4 7" id="KW-1133">Transmembrane helix</keyword>
<evidence type="ECO:0000256" key="3">
    <source>
        <dbReference type="ARBA" id="ARBA00022692"/>
    </source>
</evidence>
<feature type="transmembrane region" description="Helical" evidence="7">
    <location>
        <begin position="116"/>
        <end position="137"/>
    </location>
</feature>
<keyword evidence="3 7" id="KW-0812">Transmembrane</keyword>
<reference evidence="9" key="1">
    <citation type="submission" date="2009-03" db="EMBL/GenBank/DDBJ databases">
        <title>Caligus rogercresseyi ESTs and full-length cDNAs.</title>
        <authorList>
            <person name="Yasuike M."/>
            <person name="von Schalburg K."/>
            <person name="Cooper G."/>
            <person name="Leong J."/>
            <person name="Jones S.R.M."/>
            <person name="Koop B.F."/>
        </authorList>
    </citation>
    <scope>NUCLEOTIDE SEQUENCE</scope>
    <source>
        <tissue evidence="9">Whole tissue</tissue>
    </source>
</reference>
<dbReference type="Pfam" id="PF13886">
    <property type="entry name" value="TM7S3_TM198"/>
    <property type="match status" value="1"/>
</dbReference>
<protein>
    <recommendedName>
        <fullName evidence="6">Transmembrane protein 198</fullName>
    </recommendedName>
</protein>
<dbReference type="AlphaFoldDB" id="C1BNN1"/>
<evidence type="ECO:0000256" key="4">
    <source>
        <dbReference type="ARBA" id="ARBA00022989"/>
    </source>
</evidence>
<evidence type="ECO:0000256" key="2">
    <source>
        <dbReference type="ARBA" id="ARBA00006244"/>
    </source>
</evidence>